<evidence type="ECO:0000256" key="11">
    <source>
        <dbReference type="ARBA" id="ARBA00023136"/>
    </source>
</evidence>
<dbReference type="InterPro" id="IPR050206">
    <property type="entry name" value="FtsK/SpoIIIE/SftA"/>
</dbReference>
<evidence type="ECO:0000256" key="4">
    <source>
        <dbReference type="ARBA" id="ARBA00022618"/>
    </source>
</evidence>
<keyword evidence="8 14" id="KW-0067">ATP-binding</keyword>
<dbReference type="Gene3D" id="1.10.10.10">
    <property type="entry name" value="Winged helix-like DNA-binding domain superfamily/Winged helix DNA-binding domain"/>
    <property type="match status" value="1"/>
</dbReference>
<evidence type="ECO:0000256" key="2">
    <source>
        <dbReference type="ARBA" id="ARBA00006474"/>
    </source>
</evidence>
<comment type="subcellular location">
    <subcellularLocation>
        <location evidence="1">Cell membrane</location>
        <topology evidence="1">Multi-pass membrane protein</topology>
    </subcellularLocation>
</comment>
<accession>E0XSX2</accession>
<dbReference type="GO" id="GO:0003677">
    <property type="term" value="F:DNA binding"/>
    <property type="evidence" value="ECO:0007669"/>
    <property type="project" value="UniProtKB-KW"/>
</dbReference>
<dbReference type="InterPro" id="IPR027417">
    <property type="entry name" value="P-loop_NTPase"/>
</dbReference>
<evidence type="ECO:0000256" key="9">
    <source>
        <dbReference type="ARBA" id="ARBA00022989"/>
    </source>
</evidence>
<keyword evidence="3" id="KW-1003">Cell membrane</keyword>
<keyword evidence="12" id="KW-0131">Cell cycle</keyword>
<dbReference type="InterPro" id="IPR002543">
    <property type="entry name" value="FtsK_dom"/>
</dbReference>
<evidence type="ECO:0000256" key="3">
    <source>
        <dbReference type="ARBA" id="ARBA00022475"/>
    </source>
</evidence>
<evidence type="ECO:0000256" key="1">
    <source>
        <dbReference type="ARBA" id="ARBA00004651"/>
    </source>
</evidence>
<dbReference type="InterPro" id="IPR018541">
    <property type="entry name" value="Ftsk_gamma"/>
</dbReference>
<feature type="binding site" evidence="14">
    <location>
        <begin position="456"/>
        <end position="463"/>
    </location>
    <ligand>
        <name>ATP</name>
        <dbReference type="ChEBI" id="CHEBI:30616"/>
    </ligand>
</feature>
<proteinExistence type="inferred from homology"/>
<dbReference type="SMART" id="SM00382">
    <property type="entry name" value="AAA"/>
    <property type="match status" value="1"/>
</dbReference>
<dbReference type="PROSITE" id="PS50901">
    <property type="entry name" value="FTSK"/>
    <property type="match status" value="1"/>
</dbReference>
<dbReference type="InterPro" id="IPR036388">
    <property type="entry name" value="WH-like_DNA-bd_sf"/>
</dbReference>
<dbReference type="Gene3D" id="3.40.50.300">
    <property type="entry name" value="P-loop containing nucleotide triphosphate hydrolases"/>
    <property type="match status" value="1"/>
</dbReference>
<dbReference type="GO" id="GO:0051301">
    <property type="term" value="P:cell division"/>
    <property type="evidence" value="ECO:0007669"/>
    <property type="project" value="UniProtKB-KW"/>
</dbReference>
<dbReference type="GO" id="GO:0005524">
    <property type="term" value="F:ATP binding"/>
    <property type="evidence" value="ECO:0007669"/>
    <property type="project" value="UniProtKB-UniRule"/>
</dbReference>
<evidence type="ECO:0000256" key="10">
    <source>
        <dbReference type="ARBA" id="ARBA00023125"/>
    </source>
</evidence>
<dbReference type="SUPFAM" id="SSF46785">
    <property type="entry name" value="Winged helix' DNA-binding domain"/>
    <property type="match status" value="1"/>
</dbReference>
<dbReference type="SMART" id="SM00843">
    <property type="entry name" value="Ftsk_gamma"/>
    <property type="match status" value="1"/>
</dbReference>
<comment type="subunit">
    <text evidence="13">Homohexamer. Forms a ring that surrounds DNA.</text>
</comment>
<evidence type="ECO:0000256" key="5">
    <source>
        <dbReference type="ARBA" id="ARBA00022692"/>
    </source>
</evidence>
<evidence type="ECO:0000256" key="6">
    <source>
        <dbReference type="ARBA" id="ARBA00022741"/>
    </source>
</evidence>
<feature type="transmembrane region" description="Helical" evidence="15">
    <location>
        <begin position="14"/>
        <end position="36"/>
    </location>
</feature>
<reference evidence="17" key="1">
    <citation type="journal article" date="2011" name="Environ. Microbiol.">
        <title>Time-series analyses of Monterey Bay coastal microbial picoplankton using a 'genome proxy' microarray.</title>
        <authorList>
            <person name="Rich V.I."/>
            <person name="Pham V.D."/>
            <person name="Eppley J."/>
            <person name="Shi Y."/>
            <person name="DeLong E.F."/>
        </authorList>
    </citation>
    <scope>NUCLEOTIDE SEQUENCE</scope>
</reference>
<dbReference type="EMBL" id="GU474867">
    <property type="protein sequence ID" value="ADI17513.1"/>
    <property type="molecule type" value="Genomic_DNA"/>
</dbReference>
<protein>
    <submittedName>
        <fullName evidence="17">DNA segregation ATPase ftsK/spoIIIE and related proteins</fullName>
    </submittedName>
</protein>
<dbReference type="PANTHER" id="PTHR22683:SF41">
    <property type="entry name" value="DNA TRANSLOCASE FTSK"/>
    <property type="match status" value="1"/>
</dbReference>
<dbReference type="SUPFAM" id="SSF52540">
    <property type="entry name" value="P-loop containing nucleoside triphosphate hydrolases"/>
    <property type="match status" value="1"/>
</dbReference>
<evidence type="ECO:0000256" key="14">
    <source>
        <dbReference type="PROSITE-ProRule" id="PRU00289"/>
    </source>
</evidence>
<keyword evidence="6 14" id="KW-0547">Nucleotide-binding</keyword>
<dbReference type="PANTHER" id="PTHR22683">
    <property type="entry name" value="SPORULATION PROTEIN RELATED"/>
    <property type="match status" value="1"/>
</dbReference>
<evidence type="ECO:0000313" key="17">
    <source>
        <dbReference type="EMBL" id="ADI17513.1"/>
    </source>
</evidence>
<dbReference type="AlphaFoldDB" id="E0XSX2"/>
<feature type="transmembrane region" description="Helical" evidence="15">
    <location>
        <begin position="141"/>
        <end position="165"/>
    </location>
</feature>
<feature type="domain" description="FtsK" evidence="16">
    <location>
        <begin position="439"/>
        <end position="639"/>
    </location>
</feature>
<dbReference type="Pfam" id="PF13491">
    <property type="entry name" value="FtsK_4TM"/>
    <property type="match status" value="1"/>
</dbReference>
<keyword evidence="10" id="KW-0238">DNA-binding</keyword>
<evidence type="ECO:0000256" key="8">
    <source>
        <dbReference type="ARBA" id="ARBA00022840"/>
    </source>
</evidence>
<keyword evidence="9 15" id="KW-1133">Transmembrane helix</keyword>
<feature type="transmembrane region" description="Helical" evidence="15">
    <location>
        <begin position="72"/>
        <end position="90"/>
    </location>
</feature>
<organism evidence="17">
    <name type="scientific">uncultured bacterium HF0130_06E03</name>
    <dbReference type="NCBI Taxonomy" id="710813"/>
    <lineage>
        <taxon>Bacteria</taxon>
        <taxon>environmental samples</taxon>
    </lineage>
</organism>
<name>E0XSX2_9BACT</name>
<feature type="transmembrane region" description="Helical" evidence="15">
    <location>
        <begin position="102"/>
        <end position="121"/>
    </location>
</feature>
<dbReference type="GO" id="GO:0007059">
    <property type="term" value="P:chromosome segregation"/>
    <property type="evidence" value="ECO:0007669"/>
    <property type="project" value="UniProtKB-KW"/>
</dbReference>
<dbReference type="InterPro" id="IPR025199">
    <property type="entry name" value="FtsK_4TM"/>
</dbReference>
<keyword evidence="4" id="KW-0132">Cell division</keyword>
<dbReference type="InterPro" id="IPR003593">
    <property type="entry name" value="AAA+_ATPase"/>
</dbReference>
<sequence length="782" mass="86376">MFGEFQRLMNQDRILPVIGVLIVGFGLFFLISSLSYSELDSPNSSRPVELVENWGGRIGAKLSYFSFDSFGWGAYSIPLLFLFWGWSMLVKAPRNGVFWRSLGLFSMTIFFCVAAGLPTYSVNMAHTIGGGFGYYLSHEFFIPYLGRVGSSVLLTALFLSTLVAVTGLNLRWLITFFLGVSHKTVKVLASFWLAPIRGLKKWRQRRLSKPTKDKFTIDDEGFTQDFVEEKLEIDDVTDIPIAASPTDVVKNKPNPIDDPITITTEVKNSEKDSQFPKFDVQNDEVETIVSSTSGKKRKSKNRYRLPKVGLLGEVPENSGNIDKDLLRSNARRLEQALDNFDVSGKVVEVSPGPVVTRYEVEPADGVKVNRIVTLSDDLARIMSATGIRIQAPVPGKSVVGIEIANQDRETVYLREILESTEFRRAESKLTMALGKTISGDPYVADMATMPHLLVAGATGAGKSVCINCLICSILFKATPDQVRFLMVDPKVVELTMYNDIPHLLVPVITEPKKASDALKWAVAEMEIRYQKLAKLGVRNLADYNTKLERINSEKQDDESDPEKAMPQIVIVIDEFADLMLTAPADVETSLMGLAQKSRAVGIHIILATQRPSVNVITGVIKANFPSRIAFQVASKTDSRTILDMNGAESLLGRGDMLFLPGGQGEAIRIHGAFLSGEETEHMVEDIKKSGYQVEEVDVFSDNSGFGSGEESQDELFDEAMKIVIEAQQASTSYLQRRMKVGYSRAARLMDELEHAGVVGPADGAKPRQVYVEDISEMSGGRA</sequence>
<dbReference type="InterPro" id="IPR041027">
    <property type="entry name" value="FtsK_alpha"/>
</dbReference>
<comment type="similarity">
    <text evidence="2">Belongs to the FtsK/SpoIIIE/SftA family.</text>
</comment>
<evidence type="ECO:0000256" key="12">
    <source>
        <dbReference type="ARBA" id="ARBA00023306"/>
    </source>
</evidence>
<dbReference type="InterPro" id="IPR036390">
    <property type="entry name" value="WH_DNA-bd_sf"/>
</dbReference>
<dbReference type="Pfam" id="PF01580">
    <property type="entry name" value="FtsK_SpoIIIE"/>
    <property type="match status" value="1"/>
</dbReference>
<evidence type="ECO:0000256" key="13">
    <source>
        <dbReference type="ARBA" id="ARBA00025923"/>
    </source>
</evidence>
<keyword evidence="11 15" id="KW-0472">Membrane</keyword>
<dbReference type="Gene3D" id="3.30.980.40">
    <property type="match status" value="1"/>
</dbReference>
<keyword evidence="7" id="KW-0159">Chromosome partition</keyword>
<dbReference type="Pfam" id="PF17854">
    <property type="entry name" value="FtsK_alpha"/>
    <property type="match status" value="1"/>
</dbReference>
<dbReference type="Pfam" id="PF09397">
    <property type="entry name" value="FtsK_gamma"/>
    <property type="match status" value="1"/>
</dbReference>
<dbReference type="GO" id="GO:0005886">
    <property type="term" value="C:plasma membrane"/>
    <property type="evidence" value="ECO:0007669"/>
    <property type="project" value="UniProtKB-SubCell"/>
</dbReference>
<evidence type="ECO:0000256" key="7">
    <source>
        <dbReference type="ARBA" id="ARBA00022829"/>
    </source>
</evidence>
<evidence type="ECO:0000259" key="16">
    <source>
        <dbReference type="PROSITE" id="PS50901"/>
    </source>
</evidence>
<evidence type="ECO:0000256" key="15">
    <source>
        <dbReference type="SAM" id="Phobius"/>
    </source>
</evidence>
<feature type="transmembrane region" description="Helical" evidence="15">
    <location>
        <begin position="172"/>
        <end position="194"/>
    </location>
</feature>
<keyword evidence="5 15" id="KW-0812">Transmembrane</keyword>